<organism evidence="1 2">
    <name type="scientific">Mycolicibacterium conceptionense</name>
    <dbReference type="NCBI Taxonomy" id="451644"/>
    <lineage>
        <taxon>Bacteria</taxon>
        <taxon>Bacillati</taxon>
        <taxon>Actinomycetota</taxon>
        <taxon>Actinomycetes</taxon>
        <taxon>Mycobacteriales</taxon>
        <taxon>Mycobacteriaceae</taxon>
        <taxon>Mycolicibacterium</taxon>
    </lineage>
</organism>
<protein>
    <submittedName>
        <fullName evidence="1">Uncharacterized protein</fullName>
    </submittedName>
</protein>
<comment type="caution">
    <text evidence="1">The sequence shown here is derived from an EMBL/GenBank/DDBJ whole genome shotgun (WGS) entry which is preliminary data.</text>
</comment>
<reference evidence="1 2" key="1">
    <citation type="submission" date="2015-06" db="EMBL/GenBank/DDBJ databases">
        <title>Genome sequence of Mycobacterium conceptionense strain MLE.</title>
        <authorList>
            <person name="Greninger A.L."/>
            <person name="Cunningham G."/>
            <person name="Chiu C.Y."/>
            <person name="Miller S."/>
        </authorList>
    </citation>
    <scope>NUCLEOTIDE SEQUENCE [LARGE SCALE GENOMIC DNA]</scope>
    <source>
        <strain evidence="1 2">MLE</strain>
    </source>
</reference>
<dbReference type="Proteomes" id="UP000037594">
    <property type="component" value="Unassembled WGS sequence"/>
</dbReference>
<sequence length="241" mass="25997">MSDFADQEYLNDPSTGTVGDCWRACIASVIGCPIAEVPHFVRDHGDDGWFEATNAWLAARCGETIRYAPVETWPPDLSTRRPYVILNGGSPRGEFAHCVVADAASGDMVHDPHPSREGITSVTGAFALVAVETGGMSAREKVAAALAEWYGHPGATTEFGRAADVAIAAYLEALRADGYVVIELPEVAHKGPRDTDAKFFRQVADRMEVPTRRVDYLSGSNVRNAVRDLLYRAADAAEAKS</sequence>
<proteinExistence type="predicted"/>
<evidence type="ECO:0000313" key="2">
    <source>
        <dbReference type="Proteomes" id="UP000037594"/>
    </source>
</evidence>
<dbReference type="PATRIC" id="fig|451644.5.peg.4257"/>
<gene>
    <name evidence="1" type="ORF">ACT17_20595</name>
</gene>
<name>A0A0J8U4L6_9MYCO</name>
<dbReference type="RefSeq" id="WP_047040474.1">
    <property type="nucleotide sequence ID" value="NZ_LFOD01000021.1"/>
</dbReference>
<dbReference type="AlphaFoldDB" id="A0A0J8U4L6"/>
<dbReference type="EMBL" id="LFOD01000021">
    <property type="protein sequence ID" value="KMV16366.1"/>
    <property type="molecule type" value="Genomic_DNA"/>
</dbReference>
<accession>A0A0J8U4L6</accession>
<dbReference type="OrthoDB" id="4764891at2"/>
<evidence type="ECO:0000313" key="1">
    <source>
        <dbReference type="EMBL" id="KMV16366.1"/>
    </source>
</evidence>